<keyword evidence="9" id="KW-1185">Reference proteome</keyword>
<evidence type="ECO:0000256" key="3">
    <source>
        <dbReference type="ARBA" id="ARBA00022630"/>
    </source>
</evidence>
<dbReference type="SUPFAM" id="SSF51905">
    <property type="entry name" value="FAD/NAD(P)-binding domain"/>
    <property type="match status" value="1"/>
</dbReference>
<protein>
    <submittedName>
        <fullName evidence="8">FAD binding domain-containing protein</fullName>
    </submittedName>
</protein>
<dbReference type="InterPro" id="IPR050562">
    <property type="entry name" value="FAD_mOase_fung"/>
</dbReference>
<name>A0A8H6JA13_9PEZI</name>
<comment type="cofactor">
    <cofactor evidence="1">
        <name>FAD</name>
        <dbReference type="ChEBI" id="CHEBI:57692"/>
    </cofactor>
</comment>
<dbReference type="PRINTS" id="PR00420">
    <property type="entry name" value="RNGMNOXGNASE"/>
</dbReference>
<keyword evidence="3" id="KW-0285">Flavoprotein</keyword>
<reference evidence="8 9" key="1">
    <citation type="journal article" date="2020" name="Phytopathology">
        <title>Genome Sequence Resources of Colletotrichum truncatum, C. plurivorum, C. musicola, and C. sojae: Four Species Pathogenic to Soybean (Glycine max).</title>
        <authorList>
            <person name="Rogerio F."/>
            <person name="Boufleur T.R."/>
            <person name="Ciampi-Guillardi M."/>
            <person name="Sukno S.A."/>
            <person name="Thon M.R."/>
            <person name="Massola Junior N.S."/>
            <person name="Baroncelli R."/>
        </authorList>
    </citation>
    <scope>NUCLEOTIDE SEQUENCE [LARGE SCALE GENOMIC DNA]</scope>
    <source>
        <strain evidence="8 9">LFN0009</strain>
    </source>
</reference>
<sequence>MSVQKLTAIIAGGGPVGLTMALGLARANIDFIVLERRDKVVVAEGSDMTILPMTMRAVDQMNLREGLSALWSPITEISRIDHGGRGMGSFQVPGVTWGSTGYYPSFLSRENLLKTLLATLPEQTHSRIYTGKTISDIRESEDGVTVSCKDGTSYSGTFVIGADGAHSVVRQRMRDLALEAGSPNVNEANPFVTTYQALWVRFPTSKLAGRSIQAGAASETHGFGVATQLFVGGDTATVGVYKKLPAQKRNSTRYDEKDEAAVIEEIGDLPMLRAEGGKPDFCLRDVYEARLGAGLVDLEEGVLPHWSWGGRVVLVGDAAHKFTPSMGSGLNFGMLDSVVLANRLHALSKEARGDGQRWWDRASLARAFEEYQKERYEVVREGCQASSGHTAMSTWANLGLRLFDQYLMPSPLFQWFLGKRMVFRARSIGFVGFEF</sequence>
<dbReference type="AlphaFoldDB" id="A0A8H6JA13"/>
<dbReference type="Gene3D" id="3.50.50.60">
    <property type="entry name" value="FAD/NAD(P)-binding domain"/>
    <property type="match status" value="1"/>
</dbReference>
<evidence type="ECO:0000259" key="7">
    <source>
        <dbReference type="Pfam" id="PF01494"/>
    </source>
</evidence>
<dbReference type="GO" id="GO:0071949">
    <property type="term" value="F:FAD binding"/>
    <property type="evidence" value="ECO:0007669"/>
    <property type="project" value="InterPro"/>
</dbReference>
<dbReference type="InterPro" id="IPR036188">
    <property type="entry name" value="FAD/NAD-bd_sf"/>
</dbReference>
<accession>A0A8H6JA13</accession>
<comment type="similarity">
    <text evidence="2">Belongs to the paxM FAD-dependent monooxygenase family.</text>
</comment>
<proteinExistence type="inferred from homology"/>
<evidence type="ECO:0000256" key="1">
    <source>
        <dbReference type="ARBA" id="ARBA00001974"/>
    </source>
</evidence>
<gene>
    <name evidence="8" type="ORF">CSOJ01_07030</name>
</gene>
<keyword evidence="4" id="KW-0274">FAD</keyword>
<dbReference type="PANTHER" id="PTHR47356:SF2">
    <property type="entry name" value="FAD-BINDING DOMAIN-CONTAINING PROTEIN-RELATED"/>
    <property type="match status" value="1"/>
</dbReference>
<keyword evidence="5" id="KW-0560">Oxidoreductase</keyword>
<dbReference type="InterPro" id="IPR002938">
    <property type="entry name" value="FAD-bd"/>
</dbReference>
<dbReference type="Pfam" id="PF01494">
    <property type="entry name" value="FAD_binding_3"/>
    <property type="match status" value="2"/>
</dbReference>
<dbReference type="PANTHER" id="PTHR47356">
    <property type="entry name" value="FAD-DEPENDENT MONOOXYGENASE ASQG-RELATED"/>
    <property type="match status" value="1"/>
</dbReference>
<dbReference type="EMBL" id="WIGN01000104">
    <property type="protein sequence ID" value="KAF6809247.1"/>
    <property type="molecule type" value="Genomic_DNA"/>
</dbReference>
<feature type="domain" description="FAD-binding" evidence="7">
    <location>
        <begin position="310"/>
        <end position="352"/>
    </location>
</feature>
<keyword evidence="6" id="KW-0503">Monooxygenase</keyword>
<organism evidence="8 9">
    <name type="scientific">Colletotrichum sojae</name>
    <dbReference type="NCBI Taxonomy" id="2175907"/>
    <lineage>
        <taxon>Eukaryota</taxon>
        <taxon>Fungi</taxon>
        <taxon>Dikarya</taxon>
        <taxon>Ascomycota</taxon>
        <taxon>Pezizomycotina</taxon>
        <taxon>Sordariomycetes</taxon>
        <taxon>Hypocreomycetidae</taxon>
        <taxon>Glomerellales</taxon>
        <taxon>Glomerellaceae</taxon>
        <taxon>Colletotrichum</taxon>
        <taxon>Colletotrichum orchidearum species complex</taxon>
    </lineage>
</organism>
<dbReference type="Proteomes" id="UP000652219">
    <property type="component" value="Unassembled WGS sequence"/>
</dbReference>
<feature type="domain" description="FAD-binding" evidence="7">
    <location>
        <begin position="7"/>
        <end position="174"/>
    </location>
</feature>
<evidence type="ECO:0000256" key="5">
    <source>
        <dbReference type="ARBA" id="ARBA00023002"/>
    </source>
</evidence>
<evidence type="ECO:0000256" key="6">
    <source>
        <dbReference type="ARBA" id="ARBA00023033"/>
    </source>
</evidence>
<evidence type="ECO:0000313" key="8">
    <source>
        <dbReference type="EMBL" id="KAF6809247.1"/>
    </source>
</evidence>
<comment type="caution">
    <text evidence="8">The sequence shown here is derived from an EMBL/GenBank/DDBJ whole genome shotgun (WGS) entry which is preliminary data.</text>
</comment>
<dbReference type="GO" id="GO:0004497">
    <property type="term" value="F:monooxygenase activity"/>
    <property type="evidence" value="ECO:0007669"/>
    <property type="project" value="UniProtKB-KW"/>
</dbReference>
<evidence type="ECO:0000313" key="9">
    <source>
        <dbReference type="Proteomes" id="UP000652219"/>
    </source>
</evidence>
<evidence type="ECO:0000256" key="2">
    <source>
        <dbReference type="ARBA" id="ARBA00007992"/>
    </source>
</evidence>
<evidence type="ECO:0000256" key="4">
    <source>
        <dbReference type="ARBA" id="ARBA00022827"/>
    </source>
</evidence>